<dbReference type="EMBL" id="FNXT01001234">
    <property type="protein sequence ID" value="SZX75437.1"/>
    <property type="molecule type" value="Genomic_DNA"/>
</dbReference>
<gene>
    <name evidence="1" type="ORF">BQ4739_LOCUS15729</name>
</gene>
<proteinExistence type="predicted"/>
<reference evidence="1 2" key="1">
    <citation type="submission" date="2016-10" db="EMBL/GenBank/DDBJ databases">
        <authorList>
            <person name="Cai Z."/>
        </authorList>
    </citation>
    <scope>NUCLEOTIDE SEQUENCE [LARGE SCALE GENOMIC DNA]</scope>
</reference>
<organism evidence="1 2">
    <name type="scientific">Tetradesmus obliquus</name>
    <name type="common">Green alga</name>
    <name type="synonym">Acutodesmus obliquus</name>
    <dbReference type="NCBI Taxonomy" id="3088"/>
    <lineage>
        <taxon>Eukaryota</taxon>
        <taxon>Viridiplantae</taxon>
        <taxon>Chlorophyta</taxon>
        <taxon>core chlorophytes</taxon>
        <taxon>Chlorophyceae</taxon>
        <taxon>CS clade</taxon>
        <taxon>Sphaeropleales</taxon>
        <taxon>Scenedesmaceae</taxon>
        <taxon>Tetradesmus</taxon>
    </lineage>
</organism>
<sequence>MIHHCLKALNNSAAQVVADKGAAAWTSSTMQSVAALQHSSSVDSSRVGLGPEAAAGSRLLLGQALQSCVELLALRAAGASADGSNC</sequence>
<evidence type="ECO:0000313" key="1">
    <source>
        <dbReference type="EMBL" id="SZX75437.1"/>
    </source>
</evidence>
<keyword evidence="2" id="KW-1185">Reference proteome</keyword>
<dbReference type="AlphaFoldDB" id="A0A383WCT2"/>
<accession>A0A383WCT2</accession>
<dbReference type="Proteomes" id="UP000256970">
    <property type="component" value="Unassembled WGS sequence"/>
</dbReference>
<protein>
    <submittedName>
        <fullName evidence="1">Uncharacterized protein</fullName>
    </submittedName>
</protein>
<evidence type="ECO:0000313" key="2">
    <source>
        <dbReference type="Proteomes" id="UP000256970"/>
    </source>
</evidence>
<name>A0A383WCT2_TETOB</name>